<protein>
    <submittedName>
        <fullName evidence="1">Uncharacterized protein</fullName>
    </submittedName>
</protein>
<accession>A0A0E9Y2F0</accession>
<reference evidence="1" key="2">
    <citation type="journal article" date="2015" name="Fish Shellfish Immunol.">
        <title>Early steps in the European eel (Anguilla anguilla)-Vibrio vulnificus interaction in the gills: Role of the RtxA13 toxin.</title>
        <authorList>
            <person name="Callol A."/>
            <person name="Pajuelo D."/>
            <person name="Ebbesson L."/>
            <person name="Teles M."/>
            <person name="MacKenzie S."/>
            <person name="Amaro C."/>
        </authorList>
    </citation>
    <scope>NUCLEOTIDE SEQUENCE</scope>
</reference>
<name>A0A0E9Y2F0_ANGAN</name>
<sequence>MPASESYVIAGMSDPFPFLRTAQWNLTKIIVNTRCSRRMTPQWHVQSLPQLESEVMKTLNCHNKG</sequence>
<reference evidence="1" key="1">
    <citation type="submission" date="2014-11" db="EMBL/GenBank/DDBJ databases">
        <authorList>
            <person name="Amaro Gonzalez C."/>
        </authorList>
    </citation>
    <scope>NUCLEOTIDE SEQUENCE</scope>
</reference>
<evidence type="ECO:0000313" key="1">
    <source>
        <dbReference type="EMBL" id="JAI08244.1"/>
    </source>
</evidence>
<dbReference type="AlphaFoldDB" id="A0A0E9Y2F0"/>
<organism evidence="1">
    <name type="scientific">Anguilla anguilla</name>
    <name type="common">European freshwater eel</name>
    <name type="synonym">Muraena anguilla</name>
    <dbReference type="NCBI Taxonomy" id="7936"/>
    <lineage>
        <taxon>Eukaryota</taxon>
        <taxon>Metazoa</taxon>
        <taxon>Chordata</taxon>
        <taxon>Craniata</taxon>
        <taxon>Vertebrata</taxon>
        <taxon>Euteleostomi</taxon>
        <taxon>Actinopterygii</taxon>
        <taxon>Neopterygii</taxon>
        <taxon>Teleostei</taxon>
        <taxon>Anguilliformes</taxon>
        <taxon>Anguillidae</taxon>
        <taxon>Anguilla</taxon>
    </lineage>
</organism>
<proteinExistence type="predicted"/>
<dbReference type="EMBL" id="GBXM01000334">
    <property type="protein sequence ID" value="JAI08244.1"/>
    <property type="molecule type" value="Transcribed_RNA"/>
</dbReference>